<protein>
    <submittedName>
        <fullName evidence="1">Uncharacterized protein</fullName>
    </submittedName>
</protein>
<accession>A0ABV4X622</accession>
<proteinExistence type="predicted"/>
<sequence>MTSLVVRQGINSLSNSATRLKPTENPKKLNFLLLIPILYEDALNEPHPKPLSVYGLGSMIKRNFTENWYQSTSVDFRY</sequence>
<name>A0ABV4X622_9CYAN</name>
<organism evidence="1 2">
    <name type="scientific">Floridaenema aerugineum BLCC-F46</name>
    <dbReference type="NCBI Taxonomy" id="3153654"/>
    <lineage>
        <taxon>Bacteria</taxon>
        <taxon>Bacillati</taxon>
        <taxon>Cyanobacteriota</taxon>
        <taxon>Cyanophyceae</taxon>
        <taxon>Oscillatoriophycideae</taxon>
        <taxon>Aerosakkonematales</taxon>
        <taxon>Aerosakkonemataceae</taxon>
        <taxon>Floridanema</taxon>
        <taxon>Floridanema aerugineum</taxon>
    </lineage>
</organism>
<dbReference type="EMBL" id="JBHFNQ010000117">
    <property type="protein sequence ID" value="MFB2878255.1"/>
    <property type="molecule type" value="Genomic_DNA"/>
</dbReference>
<dbReference type="Proteomes" id="UP001576774">
    <property type="component" value="Unassembled WGS sequence"/>
</dbReference>
<dbReference type="RefSeq" id="WP_413271332.1">
    <property type="nucleotide sequence ID" value="NZ_JBHFNQ010000117.1"/>
</dbReference>
<comment type="caution">
    <text evidence="1">The sequence shown here is derived from an EMBL/GenBank/DDBJ whole genome shotgun (WGS) entry which is preliminary data.</text>
</comment>
<evidence type="ECO:0000313" key="1">
    <source>
        <dbReference type="EMBL" id="MFB2878255.1"/>
    </source>
</evidence>
<reference evidence="1 2" key="1">
    <citation type="submission" date="2024-09" db="EMBL/GenBank/DDBJ databases">
        <title>Floridaenema gen nov. (Aerosakkonemataceae, Aerosakkonematales ord. nov., Cyanobacteria) from benthic tropical and subtropical fresh waters, with the description of four new species.</title>
        <authorList>
            <person name="Moretto J.A."/>
            <person name="Berthold D.E."/>
            <person name="Lefler F.W."/>
            <person name="Huang I.-S."/>
            <person name="Laughinghouse H. IV."/>
        </authorList>
    </citation>
    <scope>NUCLEOTIDE SEQUENCE [LARGE SCALE GENOMIC DNA]</scope>
    <source>
        <strain evidence="1 2">BLCC-F46</strain>
    </source>
</reference>
<evidence type="ECO:0000313" key="2">
    <source>
        <dbReference type="Proteomes" id="UP001576774"/>
    </source>
</evidence>
<gene>
    <name evidence="1" type="ORF">ACE1CC_15490</name>
</gene>
<keyword evidence="2" id="KW-1185">Reference proteome</keyword>